<dbReference type="PANTHER" id="PTHR47753">
    <property type="entry name" value="C-TYPE LECTIN-RELATED"/>
    <property type="match status" value="1"/>
</dbReference>
<dbReference type="InterPro" id="IPR016187">
    <property type="entry name" value="CTDL_fold"/>
</dbReference>
<sequence length="240" mass="27634">MPNFFGLFNWLSMPATKALLKVDDKRSRKQTMGRSVFVVLFAFLLPVSNADQTLQEFKEPYESIMDVSSIHTCYILGGEGFEQVDPGNVEKGYKCTITLRSPTVDNKHAKERCESRIPFYIIDSKPASCTFQVNLRCSIGYWQIKGKCYKPLAEKLTWKDAESKCNVTHLTNPRVAEFSHAGLGNYFADMLDIIDAWVTVPELEDYFENYSDGDQAFYVQQGAYKYDAIFCWMIRNRRIK</sequence>
<dbReference type="PANTHER" id="PTHR47753:SF3">
    <property type="entry name" value="C-TYPE LECTIN"/>
    <property type="match status" value="1"/>
</dbReference>
<dbReference type="EMBL" id="CP090891">
    <property type="protein sequence ID" value="ULU13399.1"/>
    <property type="molecule type" value="Genomic_DNA"/>
</dbReference>
<dbReference type="SUPFAM" id="SSF56436">
    <property type="entry name" value="C-type lectin-like"/>
    <property type="match status" value="1"/>
</dbReference>
<accession>A0AAE9J096</accession>
<gene>
    <name evidence="1" type="ORF">L3Y34_016118</name>
</gene>
<evidence type="ECO:0000313" key="1">
    <source>
        <dbReference type="EMBL" id="ULU13399.1"/>
    </source>
</evidence>
<dbReference type="Proteomes" id="UP000827892">
    <property type="component" value="Chromosome I"/>
</dbReference>
<reference evidence="1 2" key="1">
    <citation type="submission" date="2022-05" db="EMBL/GenBank/DDBJ databases">
        <title>Chromosome-level reference genomes for two strains of Caenorhabditis briggsae: an improved platform for comparative genomics.</title>
        <authorList>
            <person name="Stevens L."/>
            <person name="Andersen E.C."/>
        </authorList>
    </citation>
    <scope>NUCLEOTIDE SEQUENCE [LARGE SCALE GENOMIC DNA]</scope>
    <source>
        <strain evidence="1">QX1410_ONT</strain>
        <tissue evidence="1">Whole-organism</tissue>
    </source>
</reference>
<name>A0AAE9J096_CAEBR</name>
<organism evidence="1 2">
    <name type="scientific">Caenorhabditis briggsae</name>
    <dbReference type="NCBI Taxonomy" id="6238"/>
    <lineage>
        <taxon>Eukaryota</taxon>
        <taxon>Metazoa</taxon>
        <taxon>Ecdysozoa</taxon>
        <taxon>Nematoda</taxon>
        <taxon>Chromadorea</taxon>
        <taxon>Rhabditida</taxon>
        <taxon>Rhabditina</taxon>
        <taxon>Rhabditomorpha</taxon>
        <taxon>Rhabditoidea</taxon>
        <taxon>Rhabditidae</taxon>
        <taxon>Peloderinae</taxon>
        <taxon>Caenorhabditis</taxon>
    </lineage>
</organism>
<proteinExistence type="predicted"/>
<protein>
    <recommendedName>
        <fullName evidence="3">C-type lectin domain-containing protein</fullName>
    </recommendedName>
</protein>
<dbReference type="AlphaFoldDB" id="A0AAE9J096"/>
<evidence type="ECO:0000313" key="2">
    <source>
        <dbReference type="Proteomes" id="UP000827892"/>
    </source>
</evidence>
<evidence type="ECO:0008006" key="3">
    <source>
        <dbReference type="Google" id="ProtNLM"/>
    </source>
</evidence>